<dbReference type="EMBL" id="CAJVCH010571737">
    <property type="protein sequence ID" value="CAG7838392.1"/>
    <property type="molecule type" value="Genomic_DNA"/>
</dbReference>
<protein>
    <submittedName>
        <fullName evidence="1">Uncharacterized protein</fullName>
    </submittedName>
</protein>
<gene>
    <name evidence="1" type="ORF">AFUS01_LOCUS47369</name>
</gene>
<evidence type="ECO:0000313" key="1">
    <source>
        <dbReference type="EMBL" id="CAG7838392.1"/>
    </source>
</evidence>
<keyword evidence="2" id="KW-1185">Reference proteome</keyword>
<dbReference type="Proteomes" id="UP000708208">
    <property type="component" value="Unassembled WGS sequence"/>
</dbReference>
<dbReference type="AlphaFoldDB" id="A0A8J2Q2N2"/>
<reference evidence="1" key="1">
    <citation type="submission" date="2021-06" db="EMBL/GenBank/DDBJ databases">
        <authorList>
            <person name="Hodson N. C."/>
            <person name="Mongue J. A."/>
            <person name="Jaron S. K."/>
        </authorList>
    </citation>
    <scope>NUCLEOTIDE SEQUENCE</scope>
</reference>
<proteinExistence type="predicted"/>
<sequence>MIFSKAIAVTCVCCNGVWELTNGDCDSTVTILTGYGDCWDLKGAMKTTFKYVGRASTAFSPATYIASEWMDAFWKLPSGSKSSREIINLPRLNFISIFNSDKVISARNTACCKRSEENQKLPVHICFGAPTGNYMLRSKCHPSADGMTELRSIGLDFGQAFDMGTQKIIAPSANCWSCGNKATYQFDTGCCPAIAWEDDDDYALVDTKRYDKQTNRIVGAHLEFVLRNRRSFTLDTFEFKQLRYAAGILNKVCPEESLPKDLLKTFLRFFKQAVNESMRDFPMEKTMDSLQNDRIMAALDKCLANTMQPWELKTRGSCDKPIYQVKDGDNFTDAEMPEYQTFDSERFDLVMEIAWKLIQFIHYFCAAEFEQNPADASYLVTGLERFFNADLTRRWTNPGRSYQVFKFLLPTYNLKEFMKTLDACVAAAKKLKSSGRNKPWLIRPFLRKRIVNTKSTRVWNQTGTCLTSYWFPDNSYVNKCGRNDATLSMTNSI</sequence>
<accession>A0A8J2Q2N2</accession>
<comment type="caution">
    <text evidence="1">The sequence shown here is derived from an EMBL/GenBank/DDBJ whole genome shotgun (WGS) entry which is preliminary data.</text>
</comment>
<name>A0A8J2Q2N2_9HEXA</name>
<organism evidence="1 2">
    <name type="scientific">Allacma fusca</name>
    <dbReference type="NCBI Taxonomy" id="39272"/>
    <lineage>
        <taxon>Eukaryota</taxon>
        <taxon>Metazoa</taxon>
        <taxon>Ecdysozoa</taxon>
        <taxon>Arthropoda</taxon>
        <taxon>Hexapoda</taxon>
        <taxon>Collembola</taxon>
        <taxon>Symphypleona</taxon>
        <taxon>Sminthuridae</taxon>
        <taxon>Allacma</taxon>
    </lineage>
</organism>
<evidence type="ECO:0000313" key="2">
    <source>
        <dbReference type="Proteomes" id="UP000708208"/>
    </source>
</evidence>